<dbReference type="Proteomes" id="UP000299102">
    <property type="component" value="Unassembled WGS sequence"/>
</dbReference>
<name>A0A4C1X805_EUMVA</name>
<evidence type="ECO:0000313" key="5">
    <source>
        <dbReference type="Proteomes" id="UP000299102"/>
    </source>
</evidence>
<dbReference type="InterPro" id="IPR029526">
    <property type="entry name" value="PGBD"/>
</dbReference>
<sequence length="738" mass="84335">MADERIPTRNPHFIKEYVDILYSYGYCDGDAAAARREYLRRFPDRRTPDNTVFIGMYKQVRETGLVQRPYDFGRSRQTTETAEAGIHFRRAVEREGNITSSHTLRQRSTLPPFYEFLISIKEPGEELATREVPEETYVDPEDSDNSSDSDFTYKYHLSDDYIEVPFQHVASTHKALKQLGFVCSLMTHVFPTLTPGDSQARAVRCVDPPPNPLAHLPAHALRFAIILSTMCVYRNCNDFFGKPSTDIKGPTTDPTLDVPSSSRVPLTDDSAVSLSENTLTDVASISKEQAEDVPPVPGVAGVSDDPAKWTIDEFTRDHICKNGANQNIKNDFPKNDGWLSEDSLEDHDSEDEHHNTDKIVRVLQDKIDNDADDGHFLKQYLPNTPHKWGFKLYLLCDLMGYAHKFKIYSGQGNSDKLPDEPDLGATGNVESVETDITIVIELYEALIHFVGETRENFDEFEKKKAKKLSFVQEYQKNFRRNRKRKLLPGETNIEELKRRRDAYKLLNNKFYFTTNLTNLSISEVEDKAKALQMIYSTDLEDNFTKECLHFRSHCSIKNEERKSAVSLLKWLRTEGLQTIYPNVDIGVLFKNNKQESNGDADHISAQSKTDSEVDADIPSSDSDSDDLPLLELQQAVIKDAEDIELADHVDVDANNSQKSLENNLILQEELEMRLQDNEDYTKQTKNTKERNFEKILKTEMAAFETDGGKVFDFVAQLFNYQANKCKDRKSLFGCWLHM</sequence>
<organism evidence="4 5">
    <name type="scientific">Eumeta variegata</name>
    <name type="common">Bagworm moth</name>
    <name type="synonym">Eumeta japonica</name>
    <dbReference type="NCBI Taxonomy" id="151549"/>
    <lineage>
        <taxon>Eukaryota</taxon>
        <taxon>Metazoa</taxon>
        <taxon>Ecdysozoa</taxon>
        <taxon>Arthropoda</taxon>
        <taxon>Hexapoda</taxon>
        <taxon>Insecta</taxon>
        <taxon>Pterygota</taxon>
        <taxon>Neoptera</taxon>
        <taxon>Endopterygota</taxon>
        <taxon>Lepidoptera</taxon>
        <taxon>Glossata</taxon>
        <taxon>Ditrysia</taxon>
        <taxon>Tineoidea</taxon>
        <taxon>Psychidae</taxon>
        <taxon>Oiketicinae</taxon>
        <taxon>Eumeta</taxon>
    </lineage>
</organism>
<evidence type="ECO:0000259" key="3">
    <source>
        <dbReference type="Pfam" id="PF16087"/>
    </source>
</evidence>
<dbReference type="AlphaFoldDB" id="A0A4C1X805"/>
<dbReference type="OrthoDB" id="6930896at2759"/>
<dbReference type="InterPro" id="IPR032135">
    <property type="entry name" value="DUF4817"/>
</dbReference>
<feature type="compositionally biased region" description="Polar residues" evidence="1">
    <location>
        <begin position="252"/>
        <end position="267"/>
    </location>
</feature>
<feature type="region of interest" description="Disordered" evidence="1">
    <location>
        <begin position="332"/>
        <end position="353"/>
    </location>
</feature>
<feature type="region of interest" description="Disordered" evidence="1">
    <location>
        <begin position="595"/>
        <end position="626"/>
    </location>
</feature>
<dbReference type="Pfam" id="PF16087">
    <property type="entry name" value="DUF4817"/>
    <property type="match status" value="1"/>
</dbReference>
<feature type="region of interest" description="Disordered" evidence="1">
    <location>
        <begin position="244"/>
        <end position="267"/>
    </location>
</feature>
<evidence type="ECO:0000313" key="4">
    <source>
        <dbReference type="EMBL" id="GBP59180.1"/>
    </source>
</evidence>
<comment type="caution">
    <text evidence="4">The sequence shown here is derived from an EMBL/GenBank/DDBJ whole genome shotgun (WGS) entry which is preliminary data.</text>
</comment>
<feature type="compositionally biased region" description="Acidic residues" evidence="1">
    <location>
        <begin position="134"/>
        <end position="147"/>
    </location>
</feature>
<evidence type="ECO:0008006" key="6">
    <source>
        <dbReference type="Google" id="ProtNLM"/>
    </source>
</evidence>
<dbReference type="Pfam" id="PF13843">
    <property type="entry name" value="DDE_Tnp_1_7"/>
    <property type="match status" value="1"/>
</dbReference>
<dbReference type="EMBL" id="BGZK01000754">
    <property type="protein sequence ID" value="GBP59180.1"/>
    <property type="molecule type" value="Genomic_DNA"/>
</dbReference>
<proteinExistence type="predicted"/>
<evidence type="ECO:0000256" key="1">
    <source>
        <dbReference type="SAM" id="MobiDB-lite"/>
    </source>
</evidence>
<reference evidence="4 5" key="1">
    <citation type="journal article" date="2019" name="Commun. Biol.">
        <title>The bagworm genome reveals a unique fibroin gene that provides high tensile strength.</title>
        <authorList>
            <person name="Kono N."/>
            <person name="Nakamura H."/>
            <person name="Ohtoshi R."/>
            <person name="Tomita M."/>
            <person name="Numata K."/>
            <person name="Arakawa K."/>
        </authorList>
    </citation>
    <scope>NUCLEOTIDE SEQUENCE [LARGE SCALE GENOMIC DNA]</scope>
</reference>
<dbReference type="STRING" id="151549.A0A4C1X805"/>
<feature type="region of interest" description="Disordered" evidence="1">
    <location>
        <begin position="128"/>
        <end position="149"/>
    </location>
</feature>
<evidence type="ECO:0000259" key="2">
    <source>
        <dbReference type="Pfam" id="PF13843"/>
    </source>
</evidence>
<gene>
    <name evidence="4" type="ORF">EVAR_53334_1</name>
</gene>
<protein>
    <recommendedName>
        <fullName evidence="6">DUF4817 domain-containing protein</fullName>
    </recommendedName>
</protein>
<keyword evidence="5" id="KW-1185">Reference proteome</keyword>
<feature type="domain" description="DUF4817" evidence="3">
    <location>
        <begin position="15"/>
        <end position="67"/>
    </location>
</feature>
<feature type="domain" description="PiggyBac transposable element-derived protein" evidence="2">
    <location>
        <begin position="376"/>
        <end position="428"/>
    </location>
</feature>
<accession>A0A4C1X805</accession>